<dbReference type="PROSITE" id="PS51257">
    <property type="entry name" value="PROKAR_LIPOPROTEIN"/>
    <property type="match status" value="1"/>
</dbReference>
<dbReference type="Proteomes" id="UP000325003">
    <property type="component" value="Unassembled WGS sequence"/>
</dbReference>
<protein>
    <submittedName>
        <fullName evidence="2">Uncharacterized protein</fullName>
    </submittedName>
</protein>
<dbReference type="AlphaFoldDB" id="A0A5B1LHS5"/>
<feature type="signal peptide" evidence="1">
    <location>
        <begin position="1"/>
        <end position="19"/>
    </location>
</feature>
<feature type="chain" id="PRO_5039040164" evidence="1">
    <location>
        <begin position="20"/>
        <end position="188"/>
    </location>
</feature>
<accession>A0A5B1LHS5</accession>
<proteinExistence type="predicted"/>
<organism evidence="2 3">
    <name type="scientific">Nocardioides humilatus</name>
    <dbReference type="NCBI Taxonomy" id="2607660"/>
    <lineage>
        <taxon>Bacteria</taxon>
        <taxon>Bacillati</taxon>
        <taxon>Actinomycetota</taxon>
        <taxon>Actinomycetes</taxon>
        <taxon>Propionibacteriales</taxon>
        <taxon>Nocardioidaceae</taxon>
        <taxon>Nocardioides</taxon>
    </lineage>
</organism>
<dbReference type="RefSeq" id="WP_149728684.1">
    <property type="nucleotide sequence ID" value="NZ_VUJV01000003.1"/>
</dbReference>
<evidence type="ECO:0000256" key="1">
    <source>
        <dbReference type="SAM" id="SignalP"/>
    </source>
</evidence>
<gene>
    <name evidence="2" type="ORF">F0U44_12990</name>
</gene>
<sequence>MRRVAIAPMLLALPATVLGLAGCDDGDAFVAELADVPALAPQVEWADRMCAAVVQTSPPLTPPKTDQSDVGATLQTLVDMFDTMAGLLDEQHAKLHTVGRPPEGSDRAFRTAMRHLAEAHGLARRVERSLSRSAAASPDDLQEALGQIGALWGPGADYPGFVLDLVGLDRDLLPAIAQAPTCANLGVS</sequence>
<comment type="caution">
    <text evidence="2">The sequence shown here is derived from an EMBL/GenBank/DDBJ whole genome shotgun (WGS) entry which is preliminary data.</text>
</comment>
<reference evidence="2 3" key="1">
    <citation type="submission" date="2019-09" db="EMBL/GenBank/DDBJ databases">
        <title>Nocardioides panacisoli sp. nov., isolated from the soil of a ginseng field.</title>
        <authorList>
            <person name="Cho C."/>
        </authorList>
    </citation>
    <scope>NUCLEOTIDE SEQUENCE [LARGE SCALE GENOMIC DNA]</scope>
    <source>
        <strain evidence="2 3">BN130099</strain>
    </source>
</reference>
<name>A0A5B1LHS5_9ACTN</name>
<keyword evidence="1" id="KW-0732">Signal</keyword>
<evidence type="ECO:0000313" key="3">
    <source>
        <dbReference type="Proteomes" id="UP000325003"/>
    </source>
</evidence>
<dbReference type="EMBL" id="VUJV01000003">
    <property type="protein sequence ID" value="KAA1419350.1"/>
    <property type="molecule type" value="Genomic_DNA"/>
</dbReference>
<keyword evidence="3" id="KW-1185">Reference proteome</keyword>
<evidence type="ECO:0000313" key="2">
    <source>
        <dbReference type="EMBL" id="KAA1419350.1"/>
    </source>
</evidence>
<reference evidence="2 3" key="2">
    <citation type="submission" date="2019-09" db="EMBL/GenBank/DDBJ databases">
        <authorList>
            <person name="Jin C."/>
        </authorList>
    </citation>
    <scope>NUCLEOTIDE SEQUENCE [LARGE SCALE GENOMIC DNA]</scope>
    <source>
        <strain evidence="2 3">BN130099</strain>
    </source>
</reference>